<dbReference type="PANTHER" id="PTHR34219:SF3">
    <property type="entry name" value="BLL7967 PROTEIN"/>
    <property type="match status" value="1"/>
</dbReference>
<dbReference type="OrthoDB" id="9791166at2"/>
<dbReference type="Pfam" id="PF03929">
    <property type="entry name" value="PepSY_TM"/>
    <property type="match status" value="2"/>
</dbReference>
<feature type="compositionally biased region" description="Polar residues" evidence="1">
    <location>
        <begin position="295"/>
        <end position="320"/>
    </location>
</feature>
<keyword evidence="2" id="KW-0812">Transmembrane</keyword>
<feature type="transmembrane region" description="Helical" evidence="2">
    <location>
        <begin position="31"/>
        <end position="50"/>
    </location>
</feature>
<name>A0A1E2VDB9_9GAMM</name>
<dbReference type="EMBL" id="MDTQ01000001">
    <property type="protein sequence ID" value="ODC05008.1"/>
    <property type="molecule type" value="Genomic_DNA"/>
</dbReference>
<evidence type="ECO:0000313" key="3">
    <source>
        <dbReference type="EMBL" id="ODC05008.1"/>
    </source>
</evidence>
<reference evidence="3 4" key="1">
    <citation type="submission" date="2016-08" db="EMBL/GenBank/DDBJ databases">
        <authorList>
            <person name="Seilhamer J.J."/>
        </authorList>
    </citation>
    <scope>NUCLEOTIDE SEQUENCE [LARGE SCALE GENOMIC DNA]</scope>
    <source>
        <strain evidence="3 4">PH27A</strain>
    </source>
</reference>
<keyword evidence="2" id="KW-1133">Transmembrane helix</keyword>
<sequence>MKPASWPQKTAPRQHSGKALWQRRWRLIHRWVALILGLIIALLGATGALLELRQPILKWEVGEQALTLKPHHPDSPMLAAESWTQAAQTAYPQFKQILGSAPPRGGFLISDNALVFGLLQDRPGMGVAMIDPYDGDARAFFVFNDLWLAKIVAFHRSLLLPPTLGRPVLIICGLALTLSMLSGLYLWWPTRRHSWASMMLKPGHRRLRDWHNASALWLYVPLLIVTLTGLILSFPPNLIGSRSLHSTVSNLHGTLMLGTPGAWISGLTGIALCLLYVTGLSLWWRRRPRRLNRRTTQAGATEAGNTDAQSKLTTRSTHST</sequence>
<protein>
    <recommendedName>
        <fullName evidence="5">PepSY domain-containing protein</fullName>
    </recommendedName>
</protein>
<comment type="caution">
    <text evidence="3">The sequence shown here is derived from an EMBL/GenBank/DDBJ whole genome shotgun (WGS) entry which is preliminary data.</text>
</comment>
<proteinExistence type="predicted"/>
<evidence type="ECO:0000256" key="1">
    <source>
        <dbReference type="SAM" id="MobiDB-lite"/>
    </source>
</evidence>
<evidence type="ECO:0008006" key="5">
    <source>
        <dbReference type="Google" id="ProtNLM"/>
    </source>
</evidence>
<feature type="transmembrane region" description="Helical" evidence="2">
    <location>
        <begin position="168"/>
        <end position="188"/>
    </location>
</feature>
<evidence type="ECO:0000313" key="4">
    <source>
        <dbReference type="Proteomes" id="UP000094291"/>
    </source>
</evidence>
<dbReference type="InterPro" id="IPR005625">
    <property type="entry name" value="PepSY-ass_TM"/>
</dbReference>
<accession>A0A1E2VDB9</accession>
<feature type="transmembrane region" description="Helical" evidence="2">
    <location>
        <begin position="262"/>
        <end position="284"/>
    </location>
</feature>
<keyword evidence="4" id="KW-1185">Reference proteome</keyword>
<organism evidence="3 4">
    <name type="scientific">Terasakiispira papahanaumokuakeensis</name>
    <dbReference type="NCBI Taxonomy" id="197479"/>
    <lineage>
        <taxon>Bacteria</taxon>
        <taxon>Pseudomonadati</taxon>
        <taxon>Pseudomonadota</taxon>
        <taxon>Gammaproteobacteria</taxon>
        <taxon>Oceanospirillales</taxon>
        <taxon>Terasakiispira</taxon>
    </lineage>
</organism>
<feature type="transmembrane region" description="Helical" evidence="2">
    <location>
        <begin position="209"/>
        <end position="234"/>
    </location>
</feature>
<dbReference type="AlphaFoldDB" id="A0A1E2VDB9"/>
<dbReference type="STRING" id="197479.BFW38_17170"/>
<keyword evidence="2" id="KW-0472">Membrane</keyword>
<dbReference type="Proteomes" id="UP000094291">
    <property type="component" value="Unassembled WGS sequence"/>
</dbReference>
<feature type="region of interest" description="Disordered" evidence="1">
    <location>
        <begin position="294"/>
        <end position="320"/>
    </location>
</feature>
<dbReference type="PANTHER" id="PTHR34219">
    <property type="entry name" value="IRON-REGULATED INNER MEMBRANE PROTEIN-RELATED"/>
    <property type="match status" value="1"/>
</dbReference>
<evidence type="ECO:0000256" key="2">
    <source>
        <dbReference type="SAM" id="Phobius"/>
    </source>
</evidence>
<gene>
    <name evidence="3" type="ORF">BFW38_17170</name>
</gene>
<dbReference type="RefSeq" id="WP_069000030.1">
    <property type="nucleotide sequence ID" value="NZ_MDTQ01000001.1"/>
</dbReference>